<keyword evidence="3" id="KW-1185">Reference proteome</keyword>
<organism evidence="2 3">
    <name type="scientific">Thermoplasma acidophilum (strain ATCC 25905 / DSM 1728 / JCM 9062 / NBRC 15155 / AMRC-C165)</name>
    <dbReference type="NCBI Taxonomy" id="273075"/>
    <lineage>
        <taxon>Archaea</taxon>
        <taxon>Methanobacteriati</taxon>
        <taxon>Thermoplasmatota</taxon>
        <taxon>Thermoplasmata</taxon>
        <taxon>Thermoplasmatales</taxon>
        <taxon>Thermoplasmataceae</taxon>
        <taxon>Thermoplasma</taxon>
    </lineage>
</organism>
<gene>
    <name evidence="2" type="ordered locus">Ta0678</name>
</gene>
<dbReference type="HOGENOM" id="CLU_1318596_0_0_2"/>
<dbReference type="Pfam" id="PF12802">
    <property type="entry name" value="MarR_2"/>
    <property type="match status" value="1"/>
</dbReference>
<feature type="domain" description="HTH marR-type" evidence="1">
    <location>
        <begin position="143"/>
        <end position="186"/>
    </location>
</feature>
<name>Q9HKC3_THEAC</name>
<dbReference type="eggNOG" id="arCOG01450">
    <property type="taxonomic scope" value="Archaea"/>
</dbReference>
<evidence type="ECO:0000313" key="2">
    <source>
        <dbReference type="EMBL" id="CAC11816.1"/>
    </source>
</evidence>
<dbReference type="PaxDb" id="273075-Ta0678"/>
<protein>
    <recommendedName>
        <fullName evidence="1">HTH marR-type domain-containing protein</fullName>
    </recommendedName>
</protein>
<dbReference type="AlphaFoldDB" id="Q9HKC3"/>
<dbReference type="SMR" id="Q9HKC3"/>
<evidence type="ECO:0000313" key="3">
    <source>
        <dbReference type="Proteomes" id="UP000001024"/>
    </source>
</evidence>
<dbReference type="InterPro" id="IPR036388">
    <property type="entry name" value="WH-like_DNA-bd_sf"/>
</dbReference>
<dbReference type="InParanoid" id="Q9HKC3"/>
<dbReference type="CDD" id="cd00090">
    <property type="entry name" value="HTH_ARSR"/>
    <property type="match status" value="1"/>
</dbReference>
<dbReference type="KEGG" id="tac:Ta0678"/>
<dbReference type="SUPFAM" id="SSF46785">
    <property type="entry name" value="Winged helix' DNA-binding domain"/>
    <property type="match status" value="1"/>
</dbReference>
<dbReference type="Proteomes" id="UP000001024">
    <property type="component" value="Chromosome"/>
</dbReference>
<accession>Q9HKC3</accession>
<reference evidence="2 3" key="1">
    <citation type="journal article" date="2000" name="Nature">
        <title>The genome sequence of the thermoacidophilic scavenger Thermoplasma acidophilum.</title>
        <authorList>
            <person name="Ruepp A."/>
            <person name="Graml W."/>
            <person name="Santos-Martinez M.L."/>
            <person name="Koretke K.K."/>
            <person name="Volker C."/>
            <person name="Mewes H.W."/>
            <person name="Frishman D."/>
            <person name="Stocker S."/>
            <person name="Lupas A.N."/>
            <person name="Baumeister W."/>
        </authorList>
    </citation>
    <scope>NUCLEOTIDE SEQUENCE [LARGE SCALE GENOMIC DNA]</scope>
    <source>
        <strain evidence="3">ATCC 25905 / DSM 1728 / JCM 9062 / NBRC 15155 / AMRC-C165</strain>
    </source>
</reference>
<dbReference type="InterPro" id="IPR011991">
    <property type="entry name" value="ArsR-like_HTH"/>
</dbReference>
<dbReference type="Gene3D" id="1.10.10.10">
    <property type="entry name" value="Winged helix-like DNA-binding domain superfamily/Winged helix DNA-binding domain"/>
    <property type="match status" value="1"/>
</dbReference>
<sequence length="206" mass="23429">MIGSYALSILDEAEVLVDLLTGGAPKVNKIFLITSSRRKRPDYYGELESCLKEMDLNLEIITVDDVSNFFEVYLILEKICELEGTPKWVNVGSGHGIMLSALAVHAFIKDALLVAFDKEEKKVIVTDIKKLKRIKIYQKRYFELISELGEGEKTITELSKIFNLSRSAMSRRLKHMETLNIVVRKGTGRSNIPYVFKLTELGRKLL</sequence>
<dbReference type="EMBL" id="AL445065">
    <property type="protein sequence ID" value="CAC11816.1"/>
    <property type="molecule type" value="Genomic_DNA"/>
</dbReference>
<dbReference type="InterPro" id="IPR000835">
    <property type="entry name" value="HTH_MarR-typ"/>
</dbReference>
<proteinExistence type="predicted"/>
<evidence type="ECO:0000259" key="1">
    <source>
        <dbReference type="Pfam" id="PF12802"/>
    </source>
</evidence>
<dbReference type="InterPro" id="IPR036390">
    <property type="entry name" value="WH_DNA-bd_sf"/>
</dbReference>
<dbReference type="GO" id="GO:0003700">
    <property type="term" value="F:DNA-binding transcription factor activity"/>
    <property type="evidence" value="ECO:0007669"/>
    <property type="project" value="InterPro"/>
</dbReference>
<dbReference type="EnsemblBacteria" id="CAC11816">
    <property type="protein sequence ID" value="CAC11816"/>
    <property type="gene ID" value="CAC11816"/>
</dbReference>